<organism evidence="2 3">
    <name type="scientific">Sphingobium xenophagum</name>
    <dbReference type="NCBI Taxonomy" id="121428"/>
    <lineage>
        <taxon>Bacteria</taxon>
        <taxon>Pseudomonadati</taxon>
        <taxon>Pseudomonadota</taxon>
        <taxon>Alphaproteobacteria</taxon>
        <taxon>Sphingomonadales</taxon>
        <taxon>Sphingomonadaceae</taxon>
        <taxon>Sphingobium</taxon>
    </lineage>
</organism>
<gene>
    <name evidence="2" type="ORF">MBESOW_P1912</name>
</gene>
<keyword evidence="3" id="KW-1185">Reference proteome</keyword>
<reference evidence="2 3" key="1">
    <citation type="submission" date="2014-12" db="EMBL/GenBank/DDBJ databases">
        <title>Whole genome sequencing of Sphingobium xenophagum OW59.</title>
        <authorList>
            <person name="Ohta Y."/>
            <person name="Nishi S."/>
            <person name="Hatada Y."/>
        </authorList>
    </citation>
    <scope>NUCLEOTIDE SEQUENCE [LARGE SCALE GENOMIC DNA]</scope>
    <source>
        <strain evidence="2 3">OW59</strain>
    </source>
</reference>
<accession>A0A401J1Y4</accession>
<proteinExistence type="predicted"/>
<feature type="compositionally biased region" description="Polar residues" evidence="1">
    <location>
        <begin position="1"/>
        <end position="12"/>
    </location>
</feature>
<evidence type="ECO:0000313" key="3">
    <source>
        <dbReference type="Proteomes" id="UP000290975"/>
    </source>
</evidence>
<protein>
    <submittedName>
        <fullName evidence="2">Uncharacterized protein</fullName>
    </submittedName>
</protein>
<evidence type="ECO:0000313" key="2">
    <source>
        <dbReference type="EMBL" id="GBH30657.1"/>
    </source>
</evidence>
<sequence>MRSHVQHAQSGHRSLETVVSEEKQVNEDAPRKTPGAEARPQSGLDRQMSRGHMLNRFENRFADLDGTEHEVSDNRTKMSEKMFRAQPRRDVDVDAVIESVFDGFERTFKGLKD</sequence>
<feature type="compositionally biased region" description="Basic and acidic residues" evidence="1">
    <location>
        <begin position="20"/>
        <end position="31"/>
    </location>
</feature>
<comment type="caution">
    <text evidence="2">The sequence shown here is derived from an EMBL/GenBank/DDBJ whole genome shotgun (WGS) entry which is preliminary data.</text>
</comment>
<name>A0A401J1Y4_SPHXE</name>
<feature type="region of interest" description="Disordered" evidence="1">
    <location>
        <begin position="1"/>
        <end position="49"/>
    </location>
</feature>
<dbReference type="Proteomes" id="UP000290975">
    <property type="component" value="Unassembled WGS sequence"/>
</dbReference>
<dbReference type="AlphaFoldDB" id="A0A401J1Y4"/>
<evidence type="ECO:0000256" key="1">
    <source>
        <dbReference type="SAM" id="MobiDB-lite"/>
    </source>
</evidence>
<dbReference type="EMBL" id="BBQY01000004">
    <property type="protein sequence ID" value="GBH30657.1"/>
    <property type="molecule type" value="Genomic_DNA"/>
</dbReference>